<feature type="region of interest" description="Disordered" evidence="1">
    <location>
        <begin position="76"/>
        <end position="95"/>
    </location>
</feature>
<name>A0A1X6ZGL7_9RHOB</name>
<keyword evidence="2" id="KW-0732">Signal</keyword>
<organism evidence="3 4">
    <name type="scientific">Roseivivax jejudonensis</name>
    <dbReference type="NCBI Taxonomy" id="1529041"/>
    <lineage>
        <taxon>Bacteria</taxon>
        <taxon>Pseudomonadati</taxon>
        <taxon>Pseudomonadota</taxon>
        <taxon>Alphaproteobacteria</taxon>
        <taxon>Rhodobacterales</taxon>
        <taxon>Roseobacteraceae</taxon>
        <taxon>Roseivivax</taxon>
    </lineage>
</organism>
<proteinExistence type="predicted"/>
<dbReference type="EMBL" id="FWFK01000004">
    <property type="protein sequence ID" value="SLN49194.1"/>
    <property type="molecule type" value="Genomic_DNA"/>
</dbReference>
<protein>
    <submittedName>
        <fullName evidence="3">Uncharacterized protein</fullName>
    </submittedName>
</protein>
<feature type="compositionally biased region" description="Low complexity" evidence="1">
    <location>
        <begin position="76"/>
        <end position="88"/>
    </location>
</feature>
<dbReference type="OrthoDB" id="7875085at2"/>
<reference evidence="3 4" key="1">
    <citation type="submission" date="2017-03" db="EMBL/GenBank/DDBJ databases">
        <authorList>
            <person name="Afonso C.L."/>
            <person name="Miller P.J."/>
            <person name="Scott M.A."/>
            <person name="Spackman E."/>
            <person name="Goraichik I."/>
            <person name="Dimitrov K.M."/>
            <person name="Suarez D.L."/>
            <person name="Swayne D.E."/>
        </authorList>
    </citation>
    <scope>NUCLEOTIDE SEQUENCE [LARGE SCALE GENOMIC DNA]</scope>
    <source>
        <strain evidence="3 4">CECT 8625</strain>
    </source>
</reference>
<feature type="chain" id="PRO_5012236839" evidence="2">
    <location>
        <begin position="22"/>
        <end position="108"/>
    </location>
</feature>
<evidence type="ECO:0000313" key="3">
    <source>
        <dbReference type="EMBL" id="SLN49194.1"/>
    </source>
</evidence>
<dbReference type="Proteomes" id="UP000193570">
    <property type="component" value="Unassembled WGS sequence"/>
</dbReference>
<feature type="signal peptide" evidence="2">
    <location>
        <begin position="1"/>
        <end position="21"/>
    </location>
</feature>
<accession>A0A1X6ZGL7</accession>
<gene>
    <name evidence="3" type="ORF">ROJ8625_02419</name>
</gene>
<dbReference type="AlphaFoldDB" id="A0A1X6ZGL7"/>
<keyword evidence="4" id="KW-1185">Reference proteome</keyword>
<dbReference type="RefSeq" id="WP_085792112.1">
    <property type="nucleotide sequence ID" value="NZ_FWFK01000004.1"/>
</dbReference>
<evidence type="ECO:0000313" key="4">
    <source>
        <dbReference type="Proteomes" id="UP000193570"/>
    </source>
</evidence>
<evidence type="ECO:0000256" key="1">
    <source>
        <dbReference type="SAM" id="MobiDB-lite"/>
    </source>
</evidence>
<evidence type="ECO:0000256" key="2">
    <source>
        <dbReference type="SAM" id="SignalP"/>
    </source>
</evidence>
<sequence length="108" mass="10977">MRTTHLFAAAAATFLSAGVVAADDAWRGDATNEPNSTFLVHVYPGVANHCPHGLQPVSLGGMVSCGTPTAGPYVNRAGGHAHAPAPTRAAPPAPAPALVEGRKGIIYR</sequence>